<evidence type="ECO:0000313" key="6">
    <source>
        <dbReference type="Proteomes" id="UP001159405"/>
    </source>
</evidence>
<comment type="caution">
    <text evidence="5">The sequence shown here is derived from an EMBL/GenBank/DDBJ whole genome shotgun (WGS) entry which is preliminary data.</text>
</comment>
<accession>A0ABN8PW86</accession>
<evidence type="ECO:0000256" key="1">
    <source>
        <dbReference type="ARBA" id="ARBA00022786"/>
    </source>
</evidence>
<evidence type="ECO:0000256" key="3">
    <source>
        <dbReference type="SAM" id="MobiDB-lite"/>
    </source>
</evidence>
<comment type="caution">
    <text evidence="2">Lacks conserved residue(s) required for the propagation of feature annotation.</text>
</comment>
<proteinExistence type="predicted"/>
<organism evidence="5 6">
    <name type="scientific">Porites lobata</name>
    <dbReference type="NCBI Taxonomy" id="104759"/>
    <lineage>
        <taxon>Eukaryota</taxon>
        <taxon>Metazoa</taxon>
        <taxon>Cnidaria</taxon>
        <taxon>Anthozoa</taxon>
        <taxon>Hexacorallia</taxon>
        <taxon>Scleractinia</taxon>
        <taxon>Fungiina</taxon>
        <taxon>Poritidae</taxon>
        <taxon>Porites</taxon>
    </lineage>
</organism>
<evidence type="ECO:0000313" key="5">
    <source>
        <dbReference type="EMBL" id="CAH3152215.1"/>
    </source>
</evidence>
<sequence length="468" mass="51973">MIAARVLSISGLGSIYLRPDKVLHKTSEEVDGDSDLDRCPWDTQEDDLEDVKTPERPPTPEPQTVADSDGLPSTSSGASAMDQEKGFLVLKEMFPETKEEVLKLAYDCSNSLEEAASFLADRSSSPELESKSSHMSLELLIEELRGKMSDAFDRKKLRVDDEDLVADAVAFYKRPDFDPKAGVRVVYSGQPASDTGGVSHAFSDFLHRLSQIYFSGESRKVPLYNTDILISGLLKIIGTIIVHSVLHGGPGFPFFSSALYWYLATGSVDAAIQQLCFDDCANPNYKDVVLKEIQNAQNADEISTEEAIINVMSECGLTMFLKNENKTSVIQAILFHDAIGRTKTALDQLRDGLCCLGFLEKMNKYPVLFEELFVFKGSSLTSEAVVNRLTFPTSMDNEEKRMFLTFVTGAPCLPYFGLQTLSVKFSDHLSLLPLVCVRLHCQKCLLMKIILSCLLKQFCKHVESHLIV</sequence>
<keyword evidence="1 2" id="KW-0833">Ubl conjugation pathway</keyword>
<feature type="non-terminal residue" evidence="5">
    <location>
        <position position="468"/>
    </location>
</feature>
<reference evidence="5 6" key="1">
    <citation type="submission" date="2022-05" db="EMBL/GenBank/DDBJ databases">
        <authorList>
            <consortium name="Genoscope - CEA"/>
            <person name="William W."/>
        </authorList>
    </citation>
    <scope>NUCLEOTIDE SEQUENCE [LARGE SCALE GENOMIC DNA]</scope>
</reference>
<evidence type="ECO:0000256" key="2">
    <source>
        <dbReference type="PROSITE-ProRule" id="PRU00104"/>
    </source>
</evidence>
<dbReference type="Proteomes" id="UP001159405">
    <property type="component" value="Unassembled WGS sequence"/>
</dbReference>
<feature type="domain" description="HECT" evidence="4">
    <location>
        <begin position="394"/>
        <end position="421"/>
    </location>
</feature>
<dbReference type="InterPro" id="IPR035983">
    <property type="entry name" value="Hect_E3_ubiquitin_ligase"/>
</dbReference>
<dbReference type="CDD" id="cd14279">
    <property type="entry name" value="CUE"/>
    <property type="match status" value="1"/>
</dbReference>
<dbReference type="SUPFAM" id="SSF56204">
    <property type="entry name" value="Hect, E3 ligase catalytic domain"/>
    <property type="match status" value="1"/>
</dbReference>
<keyword evidence="6" id="KW-1185">Reference proteome</keyword>
<dbReference type="PROSITE" id="PS50237">
    <property type="entry name" value="HECT"/>
    <property type="match status" value="1"/>
</dbReference>
<protein>
    <recommendedName>
        <fullName evidence="4">HECT domain-containing protein</fullName>
    </recommendedName>
</protein>
<evidence type="ECO:0000259" key="4">
    <source>
        <dbReference type="PROSITE" id="PS50237"/>
    </source>
</evidence>
<feature type="region of interest" description="Disordered" evidence="3">
    <location>
        <begin position="23"/>
        <end position="79"/>
    </location>
</feature>
<dbReference type="EMBL" id="CALNXK010000093">
    <property type="protein sequence ID" value="CAH3152215.1"/>
    <property type="molecule type" value="Genomic_DNA"/>
</dbReference>
<gene>
    <name evidence="5" type="ORF">PLOB_00048935</name>
</gene>
<name>A0ABN8PW86_9CNID</name>
<dbReference type="InterPro" id="IPR000569">
    <property type="entry name" value="HECT_dom"/>
</dbReference>